<keyword evidence="3" id="KW-1185">Reference proteome</keyword>
<comment type="caution">
    <text evidence="2">The sequence shown here is derived from an EMBL/GenBank/DDBJ whole genome shotgun (WGS) entry which is preliminary data.</text>
</comment>
<feature type="compositionally biased region" description="Basic and acidic residues" evidence="1">
    <location>
        <begin position="29"/>
        <end position="47"/>
    </location>
</feature>
<reference evidence="2 3" key="1">
    <citation type="submission" date="2024-11" db="EMBL/GenBank/DDBJ databases">
        <authorList>
            <person name="Heng Y.C."/>
            <person name="Lim A.C.H."/>
            <person name="Lee J.K.Y."/>
            <person name="Kittelmann S."/>
        </authorList>
    </citation>
    <scope>NUCLEOTIDE SEQUENCE [LARGE SCALE GENOMIC DNA]</scope>
    <source>
        <strain evidence="2 3">WILCCON 0202</strain>
    </source>
</reference>
<feature type="compositionally biased region" description="Basic and acidic residues" evidence="1">
    <location>
        <begin position="1"/>
        <end position="10"/>
    </location>
</feature>
<evidence type="ECO:0000313" key="3">
    <source>
        <dbReference type="Proteomes" id="UP001623661"/>
    </source>
</evidence>
<protein>
    <submittedName>
        <fullName evidence="2">Uncharacterized protein</fullName>
    </submittedName>
</protein>
<organism evidence="2 3">
    <name type="scientific">Candidatus Clostridium radicumherbarum</name>
    <dbReference type="NCBI Taxonomy" id="3381662"/>
    <lineage>
        <taxon>Bacteria</taxon>
        <taxon>Bacillati</taxon>
        <taxon>Bacillota</taxon>
        <taxon>Clostridia</taxon>
        <taxon>Eubacteriales</taxon>
        <taxon>Clostridiaceae</taxon>
        <taxon>Clostridium</taxon>
    </lineage>
</organism>
<dbReference type="RefSeq" id="WP_406765216.1">
    <property type="nucleotide sequence ID" value="NZ_JBJHZY010000002.1"/>
</dbReference>
<dbReference type="Proteomes" id="UP001623661">
    <property type="component" value="Unassembled WGS sequence"/>
</dbReference>
<sequence length="47" mass="5456">MGRKENEHQEPSTGPNSCKYHSRSAAYKQDNKAQEENTKEKFKNNSK</sequence>
<accession>A0ABW8TS97</accession>
<gene>
    <name evidence="2" type="ORF">ACJDUH_10865</name>
</gene>
<proteinExistence type="predicted"/>
<evidence type="ECO:0000256" key="1">
    <source>
        <dbReference type="SAM" id="MobiDB-lite"/>
    </source>
</evidence>
<evidence type="ECO:0000313" key="2">
    <source>
        <dbReference type="EMBL" id="MFL0268590.1"/>
    </source>
</evidence>
<feature type="region of interest" description="Disordered" evidence="1">
    <location>
        <begin position="1"/>
        <end position="47"/>
    </location>
</feature>
<dbReference type="EMBL" id="JBJHZY010000002">
    <property type="protein sequence ID" value="MFL0268590.1"/>
    <property type="molecule type" value="Genomic_DNA"/>
</dbReference>
<name>A0ABW8TS97_9CLOT</name>